<reference evidence="2 3" key="2">
    <citation type="submission" date="2020-05" db="EMBL/GenBank/DDBJ databases">
        <title>Draft genome sequence of Desulfovibrio sp. strainFSS-1.</title>
        <authorList>
            <person name="Shimoshige H."/>
            <person name="Kobayashi H."/>
            <person name="Maekawa T."/>
        </authorList>
    </citation>
    <scope>NUCLEOTIDE SEQUENCE [LARGE SCALE GENOMIC DNA]</scope>
    <source>
        <strain evidence="2 3">SIID29052-01</strain>
    </source>
</reference>
<dbReference type="EMBL" id="BLTE01000014">
    <property type="protein sequence ID" value="GFK95130.1"/>
    <property type="molecule type" value="Genomic_DNA"/>
</dbReference>
<dbReference type="RefSeq" id="WP_308464645.1">
    <property type="nucleotide sequence ID" value="NZ_BLTE01000014.1"/>
</dbReference>
<evidence type="ECO:0000313" key="2">
    <source>
        <dbReference type="EMBL" id="GFK95130.1"/>
    </source>
</evidence>
<evidence type="ECO:0000313" key="3">
    <source>
        <dbReference type="Proteomes" id="UP000494245"/>
    </source>
</evidence>
<reference evidence="2 3" key="1">
    <citation type="submission" date="2020-04" db="EMBL/GenBank/DDBJ databases">
        <authorList>
            <consortium name="Desulfovibrio sp. FSS-1 genome sequencing consortium"/>
            <person name="Shimoshige H."/>
            <person name="Kobayashi H."/>
            <person name="Maekawa T."/>
        </authorList>
    </citation>
    <scope>NUCLEOTIDE SEQUENCE [LARGE SCALE GENOMIC DNA]</scope>
    <source>
        <strain evidence="2 3">SIID29052-01</strain>
    </source>
</reference>
<gene>
    <name evidence="2" type="ORF">NNJEOMEG_02988</name>
</gene>
<evidence type="ECO:0000256" key="1">
    <source>
        <dbReference type="SAM" id="MobiDB-lite"/>
    </source>
</evidence>
<proteinExistence type="predicted"/>
<protein>
    <recommendedName>
        <fullName evidence="4">Lipoprotein</fullName>
    </recommendedName>
</protein>
<dbReference type="Gene3D" id="3.40.50.10610">
    <property type="entry name" value="ABC-type transport auxiliary lipoprotein component"/>
    <property type="match status" value="1"/>
</dbReference>
<dbReference type="Pfam" id="PF13036">
    <property type="entry name" value="LpoB"/>
    <property type="match status" value="1"/>
</dbReference>
<sequence>MTPSPLHQTPRTPLPRTNWNFPKAASPLLGLVLFVLFVLSVSGCAGESVSVYVTPGANLRAKRTVAIMPLANLTTHPSAGQIISDLLYTELRTVQSFRLLENTEVWNRMAGKDQDIEDAALTQRARQLGQDLLVDAVLFGAVTEFRYKRGLDEEPAVGITLRLMDVASGQVLWVATISRVGGCDLFCKDSLSRSAQTICRQMAADIEAAIRKEPTAAPPAKETAAPRPQSSGSTPINGGPGASVAGKPLAN</sequence>
<name>A0A6V8LW50_9BACT</name>
<dbReference type="InterPro" id="IPR014094">
    <property type="entry name" value="LpoB"/>
</dbReference>
<evidence type="ECO:0008006" key="4">
    <source>
        <dbReference type="Google" id="ProtNLM"/>
    </source>
</evidence>
<feature type="compositionally biased region" description="Low complexity" evidence="1">
    <location>
        <begin position="218"/>
        <end position="228"/>
    </location>
</feature>
<organism evidence="2 3">
    <name type="scientific">Fundidesulfovibrio magnetotacticus</name>
    <dbReference type="NCBI Taxonomy" id="2730080"/>
    <lineage>
        <taxon>Bacteria</taxon>
        <taxon>Pseudomonadati</taxon>
        <taxon>Thermodesulfobacteriota</taxon>
        <taxon>Desulfovibrionia</taxon>
        <taxon>Desulfovibrionales</taxon>
        <taxon>Desulfovibrionaceae</taxon>
        <taxon>Fundidesulfovibrio</taxon>
    </lineage>
</organism>
<accession>A0A6V8LW50</accession>
<comment type="caution">
    <text evidence="2">The sequence shown here is derived from an EMBL/GenBank/DDBJ whole genome shotgun (WGS) entry which is preliminary data.</text>
</comment>
<feature type="region of interest" description="Disordered" evidence="1">
    <location>
        <begin position="211"/>
        <end position="251"/>
    </location>
</feature>
<dbReference type="AlphaFoldDB" id="A0A6V8LW50"/>
<dbReference type="Proteomes" id="UP000494245">
    <property type="component" value="Unassembled WGS sequence"/>
</dbReference>
<keyword evidence="3" id="KW-1185">Reference proteome</keyword>